<organism evidence="1">
    <name type="scientific">Arundo donax</name>
    <name type="common">Giant reed</name>
    <name type="synonym">Donax arundinaceus</name>
    <dbReference type="NCBI Taxonomy" id="35708"/>
    <lineage>
        <taxon>Eukaryota</taxon>
        <taxon>Viridiplantae</taxon>
        <taxon>Streptophyta</taxon>
        <taxon>Embryophyta</taxon>
        <taxon>Tracheophyta</taxon>
        <taxon>Spermatophyta</taxon>
        <taxon>Magnoliopsida</taxon>
        <taxon>Liliopsida</taxon>
        <taxon>Poales</taxon>
        <taxon>Poaceae</taxon>
        <taxon>PACMAD clade</taxon>
        <taxon>Arundinoideae</taxon>
        <taxon>Arundineae</taxon>
        <taxon>Arundo</taxon>
    </lineage>
</organism>
<protein>
    <submittedName>
        <fullName evidence="1">Uncharacterized protein</fullName>
    </submittedName>
</protein>
<sequence length="33" mass="3877">MPSDLQLTDFFTKSQTKARHMFYLFKLSVSDPP</sequence>
<dbReference type="EMBL" id="GBRH01266459">
    <property type="protein sequence ID" value="JAD31436.1"/>
    <property type="molecule type" value="Transcribed_RNA"/>
</dbReference>
<accession>A0A0A8YXY3</accession>
<dbReference type="AlphaFoldDB" id="A0A0A8YXY3"/>
<reference evidence="1" key="2">
    <citation type="journal article" date="2015" name="Data Brief">
        <title>Shoot transcriptome of the giant reed, Arundo donax.</title>
        <authorList>
            <person name="Barrero R.A."/>
            <person name="Guerrero F.D."/>
            <person name="Moolhuijzen P."/>
            <person name="Goolsby J.A."/>
            <person name="Tidwell J."/>
            <person name="Bellgard S.E."/>
            <person name="Bellgard M.I."/>
        </authorList>
    </citation>
    <scope>NUCLEOTIDE SEQUENCE</scope>
    <source>
        <tissue evidence="1">Shoot tissue taken approximately 20 cm above the soil surface</tissue>
    </source>
</reference>
<proteinExistence type="predicted"/>
<evidence type="ECO:0000313" key="1">
    <source>
        <dbReference type="EMBL" id="JAD31436.1"/>
    </source>
</evidence>
<name>A0A0A8YXY3_ARUDO</name>
<reference evidence="1" key="1">
    <citation type="submission" date="2014-09" db="EMBL/GenBank/DDBJ databases">
        <authorList>
            <person name="Magalhaes I.L.F."/>
            <person name="Oliveira U."/>
            <person name="Santos F.R."/>
            <person name="Vidigal T.H.D.A."/>
            <person name="Brescovit A.D."/>
            <person name="Santos A.J."/>
        </authorList>
    </citation>
    <scope>NUCLEOTIDE SEQUENCE</scope>
    <source>
        <tissue evidence="1">Shoot tissue taken approximately 20 cm above the soil surface</tissue>
    </source>
</reference>